<gene>
    <name evidence="1" type="ORF">g.7713</name>
</gene>
<dbReference type="EMBL" id="GECZ01024604">
    <property type="protein sequence ID" value="JAS45165.1"/>
    <property type="molecule type" value="Transcribed_RNA"/>
</dbReference>
<protein>
    <submittedName>
        <fullName evidence="1">Uncharacterized protein</fullName>
    </submittedName>
</protein>
<evidence type="ECO:0000313" key="1">
    <source>
        <dbReference type="EMBL" id="JAS45165.1"/>
    </source>
</evidence>
<sequence>EVTRVPREPVDEKFKKSTQGVYLPNRLDTSNQGIQLPDQIAVKYGMQSNNAPAPQFHQISWGFNQNSQYLYISKGQHQNSDLLGRLCNQFSSGNTQNVETCQKLTQKLQEFQGISQETQDTSSIPSYERSNQFELQNQLCVRPNNNILNQELYQRRNQNIQFQQDFYNQCKTVPYDKQNFQHTDQYNQGHFERVLQSAIDTCSPQALGSCIERSNRFVPFNPCMSGQKDFTHKGPEKYSDMALNKQLSEVQNISASNHTSEINERHQSQQSLMFGGHDRLVQNVSYKQGFDRMDSRQLFCGSEGYVSWEERSTQGQHAQWVTQGVSNNQSQILNAPVDIKDYLSTTFGSRAPTLLKTKKQNVEEVVNSNIQLENQQNNSSNHLRNVLPDPLMSEKYRDFPPSPEELGKMLKGFVLYFGVKSNSDLEKDPFVVIQESFSKSDRFGSLEVEEREYQQFQCDPKQICVLRWQGVMLVHAEGDTREEARHDAAISLINSLAHTCYTVQTKYSYYCGGKLPLFMLRDKEKPGIYKVISRDELIKSVTDQLKLLREQGVYVGRGIDATNIQVALNVLDEFFSKNSSSHCELLFGAKDNSQYSLFEHKQIFSHAEKSPELQVRSMRGFGRGVYKVIS</sequence>
<name>A0A1B6F4R3_9HEMI</name>
<dbReference type="AlphaFoldDB" id="A0A1B6F4R3"/>
<proteinExistence type="predicted"/>
<organism evidence="1">
    <name type="scientific">Cuerna arida</name>
    <dbReference type="NCBI Taxonomy" id="1464854"/>
    <lineage>
        <taxon>Eukaryota</taxon>
        <taxon>Metazoa</taxon>
        <taxon>Ecdysozoa</taxon>
        <taxon>Arthropoda</taxon>
        <taxon>Hexapoda</taxon>
        <taxon>Insecta</taxon>
        <taxon>Pterygota</taxon>
        <taxon>Neoptera</taxon>
        <taxon>Paraneoptera</taxon>
        <taxon>Hemiptera</taxon>
        <taxon>Auchenorrhyncha</taxon>
        <taxon>Membracoidea</taxon>
        <taxon>Cicadellidae</taxon>
        <taxon>Cicadellinae</taxon>
        <taxon>Proconiini</taxon>
        <taxon>Cuerna</taxon>
    </lineage>
</organism>
<feature type="non-terminal residue" evidence="1">
    <location>
        <position position="1"/>
    </location>
</feature>
<feature type="non-terminal residue" evidence="1">
    <location>
        <position position="630"/>
    </location>
</feature>
<accession>A0A1B6F4R3</accession>
<reference evidence="1" key="1">
    <citation type="submission" date="2015-11" db="EMBL/GenBank/DDBJ databases">
        <title>De novo transcriptome assembly of four potential Pierce s Disease insect vectors from Arizona vineyards.</title>
        <authorList>
            <person name="Tassone E.E."/>
        </authorList>
    </citation>
    <scope>NUCLEOTIDE SEQUENCE</scope>
</reference>